<sequence>MTAFIACLLSDLNDGEKPALCGVFGGFAGVTEFRNTPTANAIRATSQ</sequence>
<organism evidence="1 2">
    <name type="scientific">Paraburkholderia youngii</name>
    <dbReference type="NCBI Taxonomy" id="2782701"/>
    <lineage>
        <taxon>Bacteria</taxon>
        <taxon>Pseudomonadati</taxon>
        <taxon>Pseudomonadota</taxon>
        <taxon>Betaproteobacteria</taxon>
        <taxon>Burkholderiales</taxon>
        <taxon>Burkholderiaceae</taxon>
        <taxon>Paraburkholderia</taxon>
    </lineage>
</organism>
<dbReference type="EMBL" id="JAALDK010000001">
    <property type="protein sequence ID" value="NUX99156.1"/>
    <property type="molecule type" value="Genomic_DNA"/>
</dbReference>
<reference evidence="1 2" key="1">
    <citation type="submission" date="2020-02" db="EMBL/GenBank/DDBJ databases">
        <title>Paraburkholderia simonii sp. nov. and Paraburkholderia youngii sp. nov. Brazilian and Mexican Mimosa-associated rhizobia.</title>
        <authorList>
            <person name="Mavima L."/>
            <person name="Beukes C.W."/>
            <person name="Chan W.Y."/>
            <person name="Palmer M."/>
            <person name="De Meyer S.E."/>
            <person name="James E.K."/>
            <person name="Venter S.N."/>
            <person name="Steenkamp E.T."/>
        </authorList>
    </citation>
    <scope>NUCLEOTIDE SEQUENCE [LARGE SCALE GENOMIC DNA]</scope>
    <source>
        <strain evidence="1 2">JPY169</strain>
    </source>
</reference>
<dbReference type="AlphaFoldDB" id="A0A7Y6JVA6"/>
<gene>
    <name evidence="1" type="ORF">G5S42_05340</name>
</gene>
<name>A0A7Y6JVA6_9BURK</name>
<protein>
    <submittedName>
        <fullName evidence="1">Uncharacterized protein</fullName>
    </submittedName>
</protein>
<dbReference type="RefSeq" id="WP_176105840.1">
    <property type="nucleotide sequence ID" value="NZ_JBNDMR010000002.1"/>
</dbReference>
<evidence type="ECO:0000313" key="2">
    <source>
        <dbReference type="Proteomes" id="UP000594380"/>
    </source>
</evidence>
<comment type="caution">
    <text evidence="1">The sequence shown here is derived from an EMBL/GenBank/DDBJ whole genome shotgun (WGS) entry which is preliminary data.</text>
</comment>
<evidence type="ECO:0000313" key="1">
    <source>
        <dbReference type="EMBL" id="NUX99156.1"/>
    </source>
</evidence>
<proteinExistence type="predicted"/>
<dbReference type="Proteomes" id="UP000594380">
    <property type="component" value="Unassembled WGS sequence"/>
</dbReference>
<accession>A0A7Y6JVA6</accession>